<evidence type="ECO:0000313" key="1">
    <source>
        <dbReference type="EMBL" id="PNX90151.1"/>
    </source>
</evidence>
<evidence type="ECO:0000313" key="2">
    <source>
        <dbReference type="Proteomes" id="UP000236291"/>
    </source>
</evidence>
<comment type="caution">
    <text evidence="1">The sequence shown here is derived from an EMBL/GenBank/DDBJ whole genome shotgun (WGS) entry which is preliminary data.</text>
</comment>
<gene>
    <name evidence="1" type="ORF">L195_g046274</name>
</gene>
<dbReference type="PANTHER" id="PTHR42841">
    <property type="entry name" value="AMINE OXIDASE"/>
    <property type="match status" value="1"/>
</dbReference>
<dbReference type="InterPro" id="IPR036188">
    <property type="entry name" value="FAD/NAD-bd_sf"/>
</dbReference>
<dbReference type="Pfam" id="PF13450">
    <property type="entry name" value="NAD_binding_8"/>
    <property type="match status" value="1"/>
</dbReference>
<dbReference type="PRINTS" id="PR00419">
    <property type="entry name" value="ADXRDTASE"/>
</dbReference>
<name>A0A2K3MHA3_TRIPR</name>
<dbReference type="EMBL" id="ASHM01061944">
    <property type="protein sequence ID" value="PNX90151.1"/>
    <property type="molecule type" value="Genomic_DNA"/>
</dbReference>
<dbReference type="GO" id="GO:0016874">
    <property type="term" value="F:ligase activity"/>
    <property type="evidence" value="ECO:0007669"/>
    <property type="project" value="UniProtKB-KW"/>
</dbReference>
<proteinExistence type="predicted"/>
<dbReference type="ExpressionAtlas" id="A0A2K3MHA3">
    <property type="expression patterns" value="baseline"/>
</dbReference>
<accession>A0A2K3MHA3</accession>
<dbReference type="AlphaFoldDB" id="A0A2K3MHA3"/>
<feature type="non-terminal residue" evidence="1">
    <location>
        <position position="135"/>
    </location>
</feature>
<reference evidence="1 2" key="1">
    <citation type="journal article" date="2014" name="Am. J. Bot.">
        <title>Genome assembly and annotation for red clover (Trifolium pratense; Fabaceae).</title>
        <authorList>
            <person name="Istvanek J."/>
            <person name="Jaros M."/>
            <person name="Krenek A."/>
            <person name="Repkova J."/>
        </authorList>
    </citation>
    <scope>NUCLEOTIDE SEQUENCE [LARGE SCALE GENOMIC DNA]</scope>
    <source>
        <strain evidence="2">cv. Tatra</strain>
        <tissue evidence="1">Young leaves</tissue>
    </source>
</reference>
<sequence>MNTERSIEDQFSKLHPSLPENTRIGIVGAGPSGLSAAYALTRLGYKNVTVLEKHHTVGGMCESVEIEGKVYDLGGQVLAASSAPVIFHLAKETGSALEEMDSHKLAVVDPSSGEYQDIKVADDYVSVMSLTLQIQ</sequence>
<organism evidence="1 2">
    <name type="scientific">Trifolium pratense</name>
    <name type="common">Red clover</name>
    <dbReference type="NCBI Taxonomy" id="57577"/>
    <lineage>
        <taxon>Eukaryota</taxon>
        <taxon>Viridiplantae</taxon>
        <taxon>Streptophyta</taxon>
        <taxon>Embryophyta</taxon>
        <taxon>Tracheophyta</taxon>
        <taxon>Spermatophyta</taxon>
        <taxon>Magnoliopsida</taxon>
        <taxon>eudicotyledons</taxon>
        <taxon>Gunneridae</taxon>
        <taxon>Pentapetalae</taxon>
        <taxon>rosids</taxon>
        <taxon>fabids</taxon>
        <taxon>Fabales</taxon>
        <taxon>Fabaceae</taxon>
        <taxon>Papilionoideae</taxon>
        <taxon>50 kb inversion clade</taxon>
        <taxon>NPAAA clade</taxon>
        <taxon>Hologalegina</taxon>
        <taxon>IRL clade</taxon>
        <taxon>Trifolieae</taxon>
        <taxon>Trifolium</taxon>
    </lineage>
</organism>
<protein>
    <submittedName>
        <fullName evidence="1">Long-chain-fatty-acid--AMP ligase FadD28</fullName>
    </submittedName>
</protein>
<dbReference type="SUPFAM" id="SSF51905">
    <property type="entry name" value="FAD/NAD(P)-binding domain"/>
    <property type="match status" value="1"/>
</dbReference>
<reference evidence="1 2" key="2">
    <citation type="journal article" date="2017" name="Front. Plant Sci.">
        <title>Gene Classification and Mining of Molecular Markers Useful in Red Clover (Trifolium pratense) Breeding.</title>
        <authorList>
            <person name="Istvanek J."/>
            <person name="Dluhosova J."/>
            <person name="Dluhos P."/>
            <person name="Patkova L."/>
            <person name="Nedelnik J."/>
            <person name="Repkova J."/>
        </authorList>
    </citation>
    <scope>NUCLEOTIDE SEQUENCE [LARGE SCALE GENOMIC DNA]</scope>
    <source>
        <strain evidence="2">cv. Tatra</strain>
        <tissue evidence="1">Young leaves</tissue>
    </source>
</reference>
<dbReference type="Gene3D" id="3.50.50.60">
    <property type="entry name" value="FAD/NAD(P)-binding domain"/>
    <property type="match status" value="1"/>
</dbReference>
<dbReference type="Proteomes" id="UP000236291">
    <property type="component" value="Unassembled WGS sequence"/>
</dbReference>
<keyword evidence="1" id="KW-0436">Ligase</keyword>